<dbReference type="GO" id="GO:0017109">
    <property type="term" value="C:glutamate-cysteine ligase complex"/>
    <property type="evidence" value="ECO:0007669"/>
    <property type="project" value="TreeGrafter"/>
</dbReference>
<sequence>MTRRRVKITERVPITPRKVVVYTDNLMTSTGVRDQATGESARDLANSLGDTLNKALVISTSFRFDPELNMLEILDPCNLRNNIKVKGLKNYVVSVKMHLLPAAAHTDDRPASLYIRQAMSCVERQLGPVKIDELFVSFADITNHFPNPPDSRPPASADHDDRRSPAILVEPPNSDGVPRSAPSSGHASSVTSNTDLHAACDMTRYLKVWGALNRLKRTGKAVKIGVCDLSKPQLEALCEQSGIVPDMLQVHVTNDPTEDTNPLDDSLQKLAKLHDITIRTHTDSMSILNDRTFQKLVTDFKINERFPTTEVPPQGYKIDFMRPRWVVNYNVTLKNRGLVSNRGYIAMASSDCVLDPNRTSRTVYAPNASSSSSSASGSP</sequence>
<evidence type="ECO:0000256" key="6">
    <source>
        <dbReference type="ARBA" id="ARBA00031154"/>
    </source>
</evidence>
<organism evidence="10 11">
    <name type="scientific">Coemansia spiralis</name>
    <dbReference type="NCBI Taxonomy" id="417178"/>
    <lineage>
        <taxon>Eukaryota</taxon>
        <taxon>Fungi</taxon>
        <taxon>Fungi incertae sedis</taxon>
        <taxon>Zoopagomycota</taxon>
        <taxon>Kickxellomycotina</taxon>
        <taxon>Kickxellomycetes</taxon>
        <taxon>Kickxellales</taxon>
        <taxon>Kickxellaceae</taxon>
        <taxon>Coemansia</taxon>
    </lineage>
</organism>
<dbReference type="EMBL" id="JANBTX010000028">
    <property type="protein sequence ID" value="KAJ2689270.1"/>
    <property type="molecule type" value="Genomic_DNA"/>
</dbReference>
<evidence type="ECO:0000256" key="8">
    <source>
        <dbReference type="ARBA" id="ARBA00032926"/>
    </source>
</evidence>
<dbReference type="OrthoDB" id="5596051at2759"/>
<comment type="pathway">
    <text evidence="1">Sulfur metabolism; glutathione biosynthesis; glutathione from L-cysteine and L-glutamate: step 1/2.</text>
</comment>
<evidence type="ECO:0000256" key="5">
    <source>
        <dbReference type="ARBA" id="ARBA00030406"/>
    </source>
</evidence>
<dbReference type="GO" id="GO:0006750">
    <property type="term" value="P:glutathione biosynthetic process"/>
    <property type="evidence" value="ECO:0007669"/>
    <property type="project" value="UniProtKB-KW"/>
</dbReference>
<evidence type="ECO:0000256" key="3">
    <source>
        <dbReference type="ARBA" id="ARBA00011532"/>
    </source>
</evidence>
<dbReference type="PANTHER" id="PTHR13295:SF4">
    <property type="entry name" value="GLUTAMATE--CYSTEINE LIGASE REGULATORY SUBUNIT"/>
    <property type="match status" value="1"/>
</dbReference>
<dbReference type="InterPro" id="IPR036812">
    <property type="entry name" value="NAD(P)_OxRdtase_dom_sf"/>
</dbReference>
<comment type="caution">
    <text evidence="10">The sequence shown here is derived from an EMBL/GenBank/DDBJ whole genome shotgun (WGS) entry which is preliminary data.</text>
</comment>
<name>A0A9W8GHM5_9FUNG</name>
<dbReference type="SUPFAM" id="SSF51430">
    <property type="entry name" value="NAD(P)-linked oxidoreductase"/>
    <property type="match status" value="1"/>
</dbReference>
<proteinExistence type="inferred from homology"/>
<evidence type="ECO:0000313" key="11">
    <source>
        <dbReference type="Proteomes" id="UP001151516"/>
    </source>
</evidence>
<dbReference type="InterPro" id="IPR032963">
    <property type="entry name" value="Gclm"/>
</dbReference>
<keyword evidence="11" id="KW-1185">Reference proteome</keyword>
<comment type="subunit">
    <text evidence="3">Heterodimer of a catalytic heavy chain and a regulatory light chain.</text>
</comment>
<reference evidence="10" key="1">
    <citation type="submission" date="2022-07" db="EMBL/GenBank/DDBJ databases">
        <title>Phylogenomic reconstructions and comparative analyses of Kickxellomycotina fungi.</title>
        <authorList>
            <person name="Reynolds N.K."/>
            <person name="Stajich J.E."/>
            <person name="Barry K."/>
            <person name="Grigoriev I.V."/>
            <person name="Crous P."/>
            <person name="Smith M.E."/>
        </authorList>
    </citation>
    <scope>NUCLEOTIDE SEQUENCE</scope>
    <source>
        <strain evidence="10">CBS 109367</strain>
    </source>
</reference>
<dbReference type="GO" id="GO:0030234">
    <property type="term" value="F:enzyme regulator activity"/>
    <property type="evidence" value="ECO:0007669"/>
    <property type="project" value="TreeGrafter"/>
</dbReference>
<feature type="region of interest" description="Disordered" evidence="9">
    <location>
        <begin position="145"/>
        <end position="191"/>
    </location>
</feature>
<evidence type="ECO:0000313" key="10">
    <source>
        <dbReference type="EMBL" id="KAJ2689270.1"/>
    </source>
</evidence>
<evidence type="ECO:0000256" key="7">
    <source>
        <dbReference type="ARBA" id="ARBA00031732"/>
    </source>
</evidence>
<dbReference type="PANTHER" id="PTHR13295">
    <property type="entry name" value="GLUTAMATE CYSTEINE LIGASE REGULATORY SUBUNIT"/>
    <property type="match status" value="1"/>
</dbReference>
<protein>
    <recommendedName>
        <fullName evidence="7">GCS light chain</fullName>
    </recommendedName>
    <alternativeName>
        <fullName evidence="5">Gamma-ECS regulatory subunit</fullName>
    </alternativeName>
    <alternativeName>
        <fullName evidence="8">Gamma-glutamylcysteine synthetase regulatory subunit</fullName>
    </alternativeName>
    <alternativeName>
        <fullName evidence="6">Glutamate--cysteine ligase modifier subunit</fullName>
    </alternativeName>
</protein>
<dbReference type="AlphaFoldDB" id="A0A9W8GHM5"/>
<evidence type="ECO:0000256" key="4">
    <source>
        <dbReference type="ARBA" id="ARBA00022684"/>
    </source>
</evidence>
<feature type="compositionally biased region" description="Polar residues" evidence="9">
    <location>
        <begin position="181"/>
        <end position="191"/>
    </location>
</feature>
<evidence type="ECO:0000256" key="2">
    <source>
        <dbReference type="ARBA" id="ARBA00008612"/>
    </source>
</evidence>
<dbReference type="Proteomes" id="UP001151516">
    <property type="component" value="Unassembled WGS sequence"/>
</dbReference>
<keyword evidence="4" id="KW-0317">Glutathione biosynthesis</keyword>
<dbReference type="Gene3D" id="3.20.20.100">
    <property type="entry name" value="NADP-dependent oxidoreductase domain"/>
    <property type="match status" value="1"/>
</dbReference>
<evidence type="ECO:0000256" key="1">
    <source>
        <dbReference type="ARBA" id="ARBA00005006"/>
    </source>
</evidence>
<accession>A0A9W8GHM5</accession>
<dbReference type="GO" id="GO:0035226">
    <property type="term" value="F:glutamate-cysteine ligase catalytic subunit binding"/>
    <property type="evidence" value="ECO:0007669"/>
    <property type="project" value="InterPro"/>
</dbReference>
<comment type="similarity">
    <text evidence="2">Belongs to the aldo/keto reductase family. Glutamate--cysteine ligase light chain subfamily.</text>
</comment>
<evidence type="ECO:0000256" key="9">
    <source>
        <dbReference type="SAM" id="MobiDB-lite"/>
    </source>
</evidence>
<gene>
    <name evidence="10" type="ORF">IWW39_001617</name>
</gene>